<dbReference type="SUPFAM" id="SSF53187">
    <property type="entry name" value="Zn-dependent exopeptidases"/>
    <property type="match status" value="1"/>
</dbReference>
<dbReference type="GO" id="GO:0030145">
    <property type="term" value="F:manganese ion binding"/>
    <property type="evidence" value="ECO:0007669"/>
    <property type="project" value="InterPro"/>
</dbReference>
<evidence type="ECO:0000256" key="2">
    <source>
        <dbReference type="ARBA" id="ARBA00022438"/>
    </source>
</evidence>
<reference evidence="8" key="1">
    <citation type="submission" date="2011-03" db="EMBL/GenBank/DDBJ databases">
        <title>Draft genome sequence of Brevundimonas diminuta.</title>
        <authorList>
            <person name="Brown P.J.B."/>
            <person name="Buechlein A."/>
            <person name="Hemmerich C."/>
            <person name="Brun Y.V."/>
        </authorList>
    </citation>
    <scope>NUCLEOTIDE SEQUENCE [LARGE SCALE GENOMIC DNA]</scope>
    <source>
        <strain evidence="8">C19</strain>
    </source>
</reference>
<dbReference type="InterPro" id="IPR000819">
    <property type="entry name" value="Peptidase_M17_C"/>
</dbReference>
<dbReference type="PANTHER" id="PTHR11963">
    <property type="entry name" value="LEUCINE AMINOPEPTIDASE-RELATED"/>
    <property type="match status" value="1"/>
</dbReference>
<dbReference type="InterPro" id="IPR043472">
    <property type="entry name" value="Macro_dom-like"/>
</dbReference>
<dbReference type="RefSeq" id="WP_006271323.1">
    <property type="nucleotide sequence ID" value="NZ_GL883077.1"/>
</dbReference>
<evidence type="ECO:0000313" key="7">
    <source>
        <dbReference type="EMBL" id="EGF92151.1"/>
    </source>
</evidence>
<keyword evidence="2 7" id="KW-0031">Aminopeptidase</keyword>
<evidence type="ECO:0000256" key="4">
    <source>
        <dbReference type="ARBA" id="ARBA00022801"/>
    </source>
</evidence>
<dbReference type="GO" id="GO:0005737">
    <property type="term" value="C:cytoplasm"/>
    <property type="evidence" value="ECO:0007669"/>
    <property type="project" value="InterPro"/>
</dbReference>
<dbReference type="PROSITE" id="PS00631">
    <property type="entry name" value="CYTOSOL_AP"/>
    <property type="match status" value="1"/>
</dbReference>
<dbReference type="Pfam" id="PF00883">
    <property type="entry name" value="Peptidase_M17"/>
    <property type="match status" value="1"/>
</dbReference>
<protein>
    <submittedName>
        <fullName evidence="7">Cytosol aminopeptidase family, catalytic domain protein</fullName>
    </submittedName>
</protein>
<dbReference type="Gene3D" id="3.40.630.10">
    <property type="entry name" value="Zn peptidases"/>
    <property type="match status" value="1"/>
</dbReference>
<dbReference type="GO" id="GO:0006508">
    <property type="term" value="P:proteolysis"/>
    <property type="evidence" value="ECO:0007669"/>
    <property type="project" value="UniProtKB-KW"/>
</dbReference>
<gene>
    <name evidence="7" type="ORF">ABI_05840</name>
</gene>
<dbReference type="OrthoDB" id="9809354at2"/>
<dbReference type="PRINTS" id="PR00481">
    <property type="entry name" value="LAMNOPPTDASE"/>
</dbReference>
<dbReference type="Gene3D" id="3.40.220.10">
    <property type="entry name" value="Leucine Aminopeptidase, subunit E, domain 1"/>
    <property type="match status" value="1"/>
</dbReference>
<dbReference type="Pfam" id="PF21337">
    <property type="entry name" value="Peptidase_M17_N_1"/>
    <property type="match status" value="1"/>
</dbReference>
<name>F4QKJ9_9CAUL</name>
<dbReference type="STRING" id="715226.ABI_05840"/>
<comment type="similarity">
    <text evidence="1">Belongs to the peptidase M17 family.</text>
</comment>
<proteinExistence type="inferred from homology"/>
<evidence type="ECO:0000256" key="3">
    <source>
        <dbReference type="ARBA" id="ARBA00022670"/>
    </source>
</evidence>
<keyword evidence="4" id="KW-0378">Hydrolase</keyword>
<dbReference type="CDD" id="cd00433">
    <property type="entry name" value="Peptidase_M17"/>
    <property type="match status" value="1"/>
</dbReference>
<evidence type="ECO:0000259" key="6">
    <source>
        <dbReference type="PROSITE" id="PS00631"/>
    </source>
</evidence>
<dbReference type="eggNOG" id="COG0260">
    <property type="taxonomic scope" value="Bacteria"/>
</dbReference>
<feature type="domain" description="Cytosol aminopeptidase" evidence="6">
    <location>
        <begin position="318"/>
        <end position="325"/>
    </location>
</feature>
<dbReference type="InterPro" id="IPR048816">
    <property type="entry name" value="Peptidase_M17_N_1"/>
</dbReference>
<dbReference type="GO" id="GO:0070006">
    <property type="term" value="F:metalloaminopeptidase activity"/>
    <property type="evidence" value="ECO:0007669"/>
    <property type="project" value="InterPro"/>
</dbReference>
<keyword evidence="8" id="KW-1185">Reference proteome</keyword>
<keyword evidence="5" id="KW-0464">Manganese</keyword>
<dbReference type="HOGENOM" id="CLU_013734_2_1_5"/>
<dbReference type="AlphaFoldDB" id="F4QKJ9"/>
<dbReference type="InterPro" id="IPR011356">
    <property type="entry name" value="Leucine_aapep/pepB"/>
</dbReference>
<dbReference type="PANTHER" id="PTHR11963:SF20">
    <property type="entry name" value="PEPTIDASE B"/>
    <property type="match status" value="1"/>
</dbReference>
<evidence type="ECO:0000256" key="5">
    <source>
        <dbReference type="ARBA" id="ARBA00023211"/>
    </source>
</evidence>
<keyword evidence="3" id="KW-0645">Protease</keyword>
<organism evidence="7 8">
    <name type="scientific">Asticcacaulis biprosthecium C19</name>
    <dbReference type="NCBI Taxonomy" id="715226"/>
    <lineage>
        <taxon>Bacteria</taxon>
        <taxon>Pseudomonadati</taxon>
        <taxon>Pseudomonadota</taxon>
        <taxon>Alphaproteobacteria</taxon>
        <taxon>Caulobacterales</taxon>
        <taxon>Caulobacteraceae</taxon>
        <taxon>Asticcacaulis</taxon>
    </lineage>
</organism>
<evidence type="ECO:0000256" key="1">
    <source>
        <dbReference type="ARBA" id="ARBA00009528"/>
    </source>
</evidence>
<evidence type="ECO:0000313" key="8">
    <source>
        <dbReference type="Proteomes" id="UP000006512"/>
    </source>
</evidence>
<accession>F4QKJ9</accession>
<dbReference type="Proteomes" id="UP000006512">
    <property type="component" value="Unassembled WGS sequence"/>
</dbReference>
<sequence>MPTPLPTKPQKIEHVIFAVFEEDVADMIAALKPAHAGFLQARGFTGKAGNLIVLPSGLGSNEMGGMWAWFGLGARKAFTPMTFRALPTQLPKGTWKLKVEADLDLRAIHVAWGLGSYSFGTYKASSKPVEARLDDGDLTQTEREDIALEVLAHDRVRDMVNTPANDMGPAQIEACARAIAKAHGADVGVITGELLKQSYPAVYAVGKAAAPENAPRFIEVAWRPAKPRGVPPVVCLVGKGVAFDTGGLNIKTAGMGLMKKDMGGAAHVLALAEWIMASQLNVNLHVLIPAVENAISGNAMRPGDVLHTRAGLTVEVGNTDAEGRLILADALTRAGELEPALTIDFATLTGAARVALGPEVIPFYCDDEEVVRQLEIASIAQFDPLWRMPLWAGYNDALDSDIADLKNDPSAWAQAGSVTAALFLQRFAPKSGAWIHLDVFAWNPRSKAGAPVGAEAQALRAVYALIRAY</sequence>
<dbReference type="EMBL" id="GL883077">
    <property type="protein sequence ID" value="EGF92151.1"/>
    <property type="molecule type" value="Genomic_DNA"/>
</dbReference>